<dbReference type="KEGG" id="vg:40078639"/>
<name>A0A0U4KP92_9CAUD</name>
<dbReference type="GeneID" id="40078639"/>
<gene>
    <name evidence="2" type="primary">32</name>
    <name evidence="2" type="ORF">PBI_KORRA_32</name>
</gene>
<dbReference type="Proteomes" id="UP000222050">
    <property type="component" value="Segment"/>
</dbReference>
<feature type="region of interest" description="Disordered" evidence="1">
    <location>
        <begin position="1"/>
        <end position="75"/>
    </location>
</feature>
<evidence type="ECO:0000256" key="1">
    <source>
        <dbReference type="SAM" id="MobiDB-lite"/>
    </source>
</evidence>
<evidence type="ECO:0000313" key="3">
    <source>
        <dbReference type="Proteomes" id="UP000222050"/>
    </source>
</evidence>
<dbReference type="RefSeq" id="YP_009602774.1">
    <property type="nucleotide sequence ID" value="NC_041943.1"/>
</dbReference>
<accession>A0A0U4KP92</accession>
<protein>
    <submittedName>
        <fullName evidence="2">Uncharacterized protein</fullName>
    </submittedName>
</protein>
<sequence length="268" mass="28992">MCGLRGPQRPAPQGPKSETRDIPLPARRVAQVRSLGTRQQPRLPSLQRRGKLPPHLPRQQGAAMTATDTATKTELTKAPTRMGTLPCGHCMVSKHDACPGGVRNGNGQIILCACKKDGCRAGQPRCTECHNTEVNEIGPNWKCIDRQDCEAEQERRLAANPTIQWIRSETQKKAVVTSEDPGAVEGPPARARVARTPRKPAEPTLCTCGCEGTTKGGKFLPGHDSKYLNQLVEAAERGGRHADEAAIRADAISEAFGAKFRKRAGITK</sequence>
<feature type="compositionally biased region" description="Low complexity" evidence="1">
    <location>
        <begin position="62"/>
        <end position="75"/>
    </location>
</feature>
<feature type="compositionally biased region" description="Low complexity" evidence="1">
    <location>
        <begin position="38"/>
        <end position="47"/>
    </location>
</feature>
<reference evidence="2" key="1">
    <citation type="submission" date="2017-04" db="EMBL/GenBank/DDBJ databases">
        <authorList>
            <person name="Schneider V.M."/>
            <person name="Guerrero C.A."/>
            <person name="Garlena R.A."/>
            <person name="Russell D.A."/>
            <person name="Pope W.H."/>
            <person name="Jacobs-Sera D."/>
            <person name="Hatfull G.F."/>
        </authorList>
    </citation>
    <scope>NUCLEOTIDE SEQUENCE [LARGE SCALE GENOMIC DNA]</scope>
</reference>
<keyword evidence="3" id="KW-1185">Reference proteome</keyword>
<feature type="region of interest" description="Disordered" evidence="1">
    <location>
        <begin position="176"/>
        <end position="196"/>
    </location>
</feature>
<proteinExistence type="predicted"/>
<dbReference type="EMBL" id="KU160653">
    <property type="protein sequence ID" value="ALY09528.1"/>
    <property type="molecule type" value="Genomic_DNA"/>
</dbReference>
<organism evidence="2 3">
    <name type="scientific">Arthrobacter phage Korra</name>
    <dbReference type="NCBI Taxonomy" id="1772304"/>
    <lineage>
        <taxon>Viruses</taxon>
        <taxon>Duplodnaviria</taxon>
        <taxon>Heunggongvirae</taxon>
        <taxon>Uroviricota</taxon>
        <taxon>Caudoviricetes</taxon>
        <taxon>Korravirus</taxon>
        <taxon>Korravirus korra</taxon>
    </lineage>
</organism>
<evidence type="ECO:0000313" key="2">
    <source>
        <dbReference type="EMBL" id="ALY09528.1"/>
    </source>
</evidence>